<feature type="transmembrane region" description="Helical" evidence="7">
    <location>
        <begin position="217"/>
        <end position="242"/>
    </location>
</feature>
<evidence type="ECO:0000256" key="4">
    <source>
        <dbReference type="ARBA" id="ARBA00022989"/>
    </source>
</evidence>
<keyword evidence="4 7" id="KW-1133">Transmembrane helix</keyword>
<keyword evidence="5 7" id="KW-0472">Membrane</keyword>
<proteinExistence type="inferred from homology"/>
<sequence length="691" mass="74159">MELVPYGSAGPNSDPANVPWAEMFRSASLRRPPTEEDDPCPAPPPAPATTAGAGHPQASPDPQQQQQQQRQEGGGGGAGSGQPRLDPQARLALYIAMAHAGLAFTLFLFYGLFRLLQDFLRPIQWALLCSIPLREIQREVVSFWSGPLRSGLVDTLLAVPAAVFRVSAGTLIDIRLACSRALSPRRGPLGGDAAAPPDPVGADKVGFERLVRWLASFGLFVLAYERLGLGAVAIFGLVFLFADPKAVAVVRNASFVGGRAKPDATGGGGFLTAGILKRLKTLVAIGLIFWLIAGTLLGCVFFSYKIGVEGKDAVISLKTHVQKSNYAERIGFKQWMDDNDVPGLVDQYSAKFYDTVWEQIDRLAVQYNLTELSNELKHFLLVSQHVSSASSAPSTATALASSAPHPISEKLQSLSTRVKNREWAGIYSEADTMFRELLVTRGDLVETAKGVGLQAADVLKRVFSGGKSVVGGSASLLLSVGLSIVSGAAEVLNFVSQTMVFIWVLYYLITSESGGATEQVVGMLPVSNSTRDRCIEVINHSISGVLLATAKIAIFQGCLTWLLFRFYSVHFLYVSTILAFVSPLLPILPPWLSSIPAAAQLIMEGRYIRAVGLSVMHLMLMDYGVSAIQKDIPGNNEYLTGLSILGGMALFPSALEGAIMGPLIMTVMIALKDLYAEFVLGDTKESVHLSS</sequence>
<dbReference type="PANTHER" id="PTHR21716">
    <property type="entry name" value="TRANSMEMBRANE PROTEIN"/>
    <property type="match status" value="1"/>
</dbReference>
<feature type="transmembrane region" description="Helical" evidence="7">
    <location>
        <begin position="282"/>
        <end position="304"/>
    </location>
</feature>
<evidence type="ECO:0000256" key="5">
    <source>
        <dbReference type="ARBA" id="ARBA00023136"/>
    </source>
</evidence>
<gene>
    <name evidence="8" type="primary">C9orf5_0</name>
    <name evidence="8" type="ORF">g.29212</name>
</gene>
<organism evidence="8">
    <name type="scientific">Anthurium amnicola</name>
    <dbReference type="NCBI Taxonomy" id="1678845"/>
    <lineage>
        <taxon>Eukaryota</taxon>
        <taxon>Viridiplantae</taxon>
        <taxon>Streptophyta</taxon>
        <taxon>Embryophyta</taxon>
        <taxon>Tracheophyta</taxon>
        <taxon>Spermatophyta</taxon>
        <taxon>Magnoliopsida</taxon>
        <taxon>Liliopsida</taxon>
        <taxon>Araceae</taxon>
        <taxon>Pothoideae</taxon>
        <taxon>Potheae</taxon>
        <taxon>Anthurium</taxon>
    </lineage>
</organism>
<feature type="transmembrane region" description="Helical" evidence="7">
    <location>
        <begin position="541"/>
        <end position="564"/>
    </location>
</feature>
<keyword evidence="3 7" id="KW-0812">Transmembrane</keyword>
<feature type="transmembrane region" description="Helical" evidence="7">
    <location>
        <begin position="610"/>
        <end position="629"/>
    </location>
</feature>
<evidence type="ECO:0000256" key="1">
    <source>
        <dbReference type="ARBA" id="ARBA00004141"/>
    </source>
</evidence>
<feature type="region of interest" description="Disordered" evidence="6">
    <location>
        <begin position="1"/>
        <end position="83"/>
    </location>
</feature>
<feature type="transmembrane region" description="Helical" evidence="7">
    <location>
        <begin position="649"/>
        <end position="671"/>
    </location>
</feature>
<dbReference type="PANTHER" id="PTHR21716:SF72">
    <property type="entry name" value="TRANSMEMBRANE PROTEIN C9ORF5 PROTEIN"/>
    <property type="match status" value="1"/>
</dbReference>
<evidence type="ECO:0000313" key="8">
    <source>
        <dbReference type="EMBL" id="JAT60991.1"/>
    </source>
</evidence>
<feature type="transmembrane region" description="Helical" evidence="7">
    <location>
        <begin position="91"/>
        <end position="113"/>
    </location>
</feature>
<evidence type="ECO:0000256" key="7">
    <source>
        <dbReference type="SAM" id="Phobius"/>
    </source>
</evidence>
<dbReference type="EMBL" id="GDJX01006945">
    <property type="protein sequence ID" value="JAT60991.1"/>
    <property type="molecule type" value="Transcribed_RNA"/>
</dbReference>
<protein>
    <submittedName>
        <fullName evidence="8">Transmembrane protein C9orf5</fullName>
    </submittedName>
</protein>
<dbReference type="AlphaFoldDB" id="A0A1D1Z278"/>
<evidence type="ECO:0000256" key="2">
    <source>
        <dbReference type="ARBA" id="ARBA00009773"/>
    </source>
</evidence>
<comment type="similarity">
    <text evidence="2">Belongs to the autoinducer-2 exporter (AI-2E) (TC 2.A.86) family.</text>
</comment>
<evidence type="ECO:0000256" key="3">
    <source>
        <dbReference type="ARBA" id="ARBA00022692"/>
    </source>
</evidence>
<evidence type="ECO:0000256" key="6">
    <source>
        <dbReference type="SAM" id="MobiDB-lite"/>
    </source>
</evidence>
<feature type="transmembrane region" description="Helical" evidence="7">
    <location>
        <begin position="570"/>
        <end position="589"/>
    </location>
</feature>
<name>A0A1D1Z278_9ARAE</name>
<dbReference type="GO" id="GO:0016020">
    <property type="term" value="C:membrane"/>
    <property type="evidence" value="ECO:0007669"/>
    <property type="project" value="UniProtKB-SubCell"/>
</dbReference>
<comment type="subcellular location">
    <subcellularLocation>
        <location evidence="1">Membrane</location>
        <topology evidence="1">Multi-pass membrane protein</topology>
    </subcellularLocation>
</comment>
<dbReference type="InterPro" id="IPR002549">
    <property type="entry name" value="AI-2E-like"/>
</dbReference>
<reference evidence="8" key="1">
    <citation type="submission" date="2015-07" db="EMBL/GenBank/DDBJ databases">
        <title>Transcriptome Assembly of Anthurium amnicola.</title>
        <authorList>
            <person name="Suzuki J."/>
        </authorList>
    </citation>
    <scope>NUCLEOTIDE SEQUENCE</scope>
</reference>
<accession>A0A1D1Z278</accession>